<keyword evidence="5 6" id="KW-0472">Membrane</keyword>
<evidence type="ECO:0000256" key="3">
    <source>
        <dbReference type="ARBA" id="ARBA00022692"/>
    </source>
</evidence>
<evidence type="ECO:0000256" key="4">
    <source>
        <dbReference type="ARBA" id="ARBA00022989"/>
    </source>
</evidence>
<feature type="transmembrane region" description="Helical" evidence="6">
    <location>
        <begin position="278"/>
        <end position="300"/>
    </location>
</feature>
<dbReference type="NCBIfam" id="TIGR04408">
    <property type="entry name" value="LptG_lptG"/>
    <property type="match status" value="1"/>
</dbReference>
<evidence type="ECO:0000313" key="7">
    <source>
        <dbReference type="EMBL" id="MBJ6373376.1"/>
    </source>
</evidence>
<evidence type="ECO:0000256" key="2">
    <source>
        <dbReference type="ARBA" id="ARBA00022475"/>
    </source>
</evidence>
<evidence type="ECO:0000256" key="1">
    <source>
        <dbReference type="ARBA" id="ARBA00004651"/>
    </source>
</evidence>
<dbReference type="GO" id="GO:0043190">
    <property type="term" value="C:ATP-binding cassette (ABC) transporter complex"/>
    <property type="evidence" value="ECO:0007669"/>
    <property type="project" value="InterPro"/>
</dbReference>
<feature type="transmembrane region" description="Helical" evidence="6">
    <location>
        <begin position="99"/>
        <end position="121"/>
    </location>
</feature>
<dbReference type="GO" id="GO:0055085">
    <property type="term" value="P:transmembrane transport"/>
    <property type="evidence" value="ECO:0007669"/>
    <property type="project" value="InterPro"/>
</dbReference>
<keyword evidence="8" id="KW-1185">Reference proteome</keyword>
<evidence type="ECO:0000256" key="5">
    <source>
        <dbReference type="ARBA" id="ARBA00023136"/>
    </source>
</evidence>
<gene>
    <name evidence="7" type="primary">lptG</name>
    <name evidence="7" type="ORF">JF290_17750</name>
</gene>
<dbReference type="Pfam" id="PF03739">
    <property type="entry name" value="LptF_LptG"/>
    <property type="match status" value="1"/>
</dbReference>
<evidence type="ECO:0000256" key="6">
    <source>
        <dbReference type="SAM" id="Phobius"/>
    </source>
</evidence>
<reference evidence="7" key="1">
    <citation type="submission" date="2020-12" db="EMBL/GenBank/DDBJ databases">
        <title>Sedimentitalea sp. nov., isolated from sand in Incheon.</title>
        <authorList>
            <person name="Kim W."/>
        </authorList>
    </citation>
    <scope>NUCLEOTIDE SEQUENCE</scope>
    <source>
        <strain evidence="7">CAU 1593</strain>
    </source>
</reference>
<keyword evidence="3 6" id="KW-0812">Transmembrane</keyword>
<dbReference type="GO" id="GO:0015920">
    <property type="term" value="P:lipopolysaccharide transport"/>
    <property type="evidence" value="ECO:0007669"/>
    <property type="project" value="TreeGrafter"/>
</dbReference>
<feature type="transmembrane region" description="Helical" evidence="6">
    <location>
        <begin position="66"/>
        <end position="87"/>
    </location>
</feature>
<comment type="subcellular location">
    <subcellularLocation>
        <location evidence="1">Cell membrane</location>
        <topology evidence="1">Multi-pass membrane protein</topology>
    </subcellularLocation>
</comment>
<dbReference type="AlphaFoldDB" id="A0A8J7M012"/>
<dbReference type="RefSeq" id="WP_199026252.1">
    <property type="nucleotide sequence ID" value="NZ_JAELVR010000013.1"/>
</dbReference>
<dbReference type="Proteomes" id="UP000619079">
    <property type="component" value="Unassembled WGS sequence"/>
</dbReference>
<feature type="transmembrane region" description="Helical" evidence="6">
    <location>
        <begin position="307"/>
        <end position="327"/>
    </location>
</feature>
<organism evidence="7 8">
    <name type="scientific">Sedimentitalea arenosa</name>
    <dbReference type="NCBI Taxonomy" id="2798803"/>
    <lineage>
        <taxon>Bacteria</taxon>
        <taxon>Pseudomonadati</taxon>
        <taxon>Pseudomonadota</taxon>
        <taxon>Alphaproteobacteria</taxon>
        <taxon>Rhodobacterales</taxon>
        <taxon>Paracoccaceae</taxon>
        <taxon>Sedimentitalea</taxon>
    </lineage>
</organism>
<accession>A0A8J7M012</accession>
<protein>
    <submittedName>
        <fullName evidence="7">LPS export ABC transporter permease LptG</fullName>
    </submittedName>
</protein>
<feature type="transmembrane region" description="Helical" evidence="6">
    <location>
        <begin position="339"/>
        <end position="362"/>
    </location>
</feature>
<evidence type="ECO:0000313" key="8">
    <source>
        <dbReference type="Proteomes" id="UP000619079"/>
    </source>
</evidence>
<dbReference type="EMBL" id="JAELVR010000013">
    <property type="protein sequence ID" value="MBJ6373376.1"/>
    <property type="molecule type" value="Genomic_DNA"/>
</dbReference>
<sequence>MILDRYFARRFTQSFLLIGAVFLTLIMLVDLIEQLRRFEGVEIGFGQLMFLMLLNAPAAINEILPLLMILSTIVLFVGLARSSELVVTRASGRSGIRALAGPLLVALVIGGLAVSTLNPIVAATSNRYQDLSDTYRTGGPSALSLSGEGLWLRQGGGRGQSVIHATGFGGIDADVTLYGVTILTYAPEGNPVRRIQADSARLLPEEWLLTGAKVWVLAAGINPETTAAQHDELRIPTTLTEDRIRDSLGRSTGVSIYDLPDTIRQLKQAGFSTKKHEVWLQVELARPLFLMAMVLVGAAFTMRHTRLGGTGVAVLTAVLLGFGLYFVRNFAQILGENGQLPVAFAAWGPPIASILLTVGLLLHAEDG</sequence>
<proteinExistence type="predicted"/>
<dbReference type="InterPro" id="IPR005495">
    <property type="entry name" value="LptG/LptF_permease"/>
</dbReference>
<dbReference type="InterPro" id="IPR030923">
    <property type="entry name" value="LptG"/>
</dbReference>
<name>A0A8J7M012_9RHOB</name>
<feature type="transmembrane region" description="Helical" evidence="6">
    <location>
        <begin position="12"/>
        <end position="31"/>
    </location>
</feature>
<keyword evidence="2" id="KW-1003">Cell membrane</keyword>
<keyword evidence="4 6" id="KW-1133">Transmembrane helix</keyword>
<dbReference type="PANTHER" id="PTHR33529:SF2">
    <property type="entry name" value="LIPOPOLYSACCHARIDE EXPORT SYSTEM PERMEASE PROTEIN LPTG"/>
    <property type="match status" value="1"/>
</dbReference>
<comment type="caution">
    <text evidence="7">The sequence shown here is derived from an EMBL/GenBank/DDBJ whole genome shotgun (WGS) entry which is preliminary data.</text>
</comment>
<dbReference type="PANTHER" id="PTHR33529">
    <property type="entry name" value="SLR0882 PROTEIN-RELATED"/>
    <property type="match status" value="1"/>
</dbReference>